<dbReference type="CDD" id="cd20071">
    <property type="entry name" value="SET_SMYD"/>
    <property type="match status" value="1"/>
</dbReference>
<feature type="domain" description="SET" evidence="2">
    <location>
        <begin position="39"/>
        <end position="197"/>
    </location>
</feature>
<evidence type="ECO:0000256" key="1">
    <source>
        <dbReference type="SAM" id="MobiDB-lite"/>
    </source>
</evidence>
<accession>A0A1B9FTV5</accession>
<dbReference type="InterPro" id="IPR001214">
    <property type="entry name" value="SET_dom"/>
</dbReference>
<dbReference type="RefSeq" id="XP_019043274.1">
    <property type="nucleotide sequence ID" value="XM_019194438.1"/>
</dbReference>
<evidence type="ECO:0000259" key="2">
    <source>
        <dbReference type="PROSITE" id="PS50280"/>
    </source>
</evidence>
<dbReference type="STRING" id="1296100.A0A1B9FTV5"/>
<proteinExistence type="predicted"/>
<reference evidence="3" key="1">
    <citation type="submission" date="2013-07" db="EMBL/GenBank/DDBJ databases">
        <title>The Genome Sequence of Cryptococcus bestiolae CBS10118.</title>
        <authorList>
            <consortium name="The Broad Institute Genome Sequencing Platform"/>
            <person name="Cuomo C."/>
            <person name="Litvintseva A."/>
            <person name="Chen Y."/>
            <person name="Heitman J."/>
            <person name="Sun S."/>
            <person name="Springer D."/>
            <person name="Dromer F."/>
            <person name="Young S.K."/>
            <person name="Zeng Q."/>
            <person name="Gargeya S."/>
            <person name="Fitzgerald M."/>
            <person name="Abouelleil A."/>
            <person name="Alvarado L."/>
            <person name="Berlin A.M."/>
            <person name="Chapman S.B."/>
            <person name="Dewar J."/>
            <person name="Goldberg J."/>
            <person name="Griggs A."/>
            <person name="Gujja S."/>
            <person name="Hansen M."/>
            <person name="Howarth C."/>
            <person name="Imamovic A."/>
            <person name="Larimer J."/>
            <person name="McCowan C."/>
            <person name="Murphy C."/>
            <person name="Pearson M."/>
            <person name="Priest M."/>
            <person name="Roberts A."/>
            <person name="Saif S."/>
            <person name="Shea T."/>
            <person name="Sykes S."/>
            <person name="Wortman J."/>
            <person name="Nusbaum C."/>
            <person name="Birren B."/>
        </authorList>
    </citation>
    <scope>NUCLEOTIDE SEQUENCE [LARGE SCALE GENOMIC DNA]</scope>
    <source>
        <strain evidence="3">CBS 10118</strain>
    </source>
</reference>
<dbReference type="Proteomes" id="UP000092730">
    <property type="component" value="Chromosome 8"/>
</dbReference>
<protein>
    <recommendedName>
        <fullName evidence="2">SET domain-containing protein</fullName>
    </recommendedName>
</protein>
<dbReference type="PANTHER" id="PTHR47332">
    <property type="entry name" value="SET DOMAIN-CONTAINING PROTEIN 5"/>
    <property type="match status" value="1"/>
</dbReference>
<dbReference type="PROSITE" id="PS50280">
    <property type="entry name" value="SET"/>
    <property type="match status" value="1"/>
</dbReference>
<dbReference type="AlphaFoldDB" id="A0A1B9FTV5"/>
<dbReference type="SMART" id="SM00317">
    <property type="entry name" value="SET"/>
    <property type="match status" value="1"/>
</dbReference>
<dbReference type="KEGG" id="kbi:30212248"/>
<dbReference type="Gene3D" id="1.25.40.10">
    <property type="entry name" value="Tetratricopeptide repeat domain"/>
    <property type="match status" value="1"/>
</dbReference>
<dbReference type="PANTHER" id="PTHR47332:SF4">
    <property type="entry name" value="SET DOMAIN-CONTAINING PROTEIN 5"/>
    <property type="match status" value="1"/>
</dbReference>
<evidence type="ECO:0000313" key="5">
    <source>
        <dbReference type="Proteomes" id="UP000092730"/>
    </source>
</evidence>
<dbReference type="InterPro" id="IPR046341">
    <property type="entry name" value="SET_dom_sf"/>
</dbReference>
<dbReference type="EMBL" id="KI894025">
    <property type="protein sequence ID" value="OCF22204.1"/>
    <property type="molecule type" value="Genomic_DNA"/>
</dbReference>
<dbReference type="EMBL" id="CP144548">
    <property type="protein sequence ID" value="WVW86658.1"/>
    <property type="molecule type" value="Genomic_DNA"/>
</dbReference>
<evidence type="ECO:0000313" key="4">
    <source>
        <dbReference type="EMBL" id="WVW86658.1"/>
    </source>
</evidence>
<keyword evidence="5" id="KW-1185">Reference proteome</keyword>
<gene>
    <name evidence="3" type="ORF">I302_07849</name>
    <name evidence="4" type="ORF">I302_108712</name>
</gene>
<feature type="compositionally biased region" description="Basic and acidic residues" evidence="1">
    <location>
        <begin position="379"/>
        <end position="392"/>
    </location>
</feature>
<dbReference type="Gene3D" id="2.170.270.10">
    <property type="entry name" value="SET domain"/>
    <property type="match status" value="1"/>
</dbReference>
<sequence>MPNHQGSYVPRSYVPRSAIGPFALCSISSANRNTSLPIPNVTSSKLNHTRYRMRQSQSQGNGLYSTIDIKKGKLILKESPFLLLNLDKDGYNPPKSQYHRAFHALSPKYQAIFWGLHQRRDNGETSQTMNVINTNSIPLPDEGDGVVRSVGLFEMLLRVNHCCTPHAGWYWYEEDTEMRLYAYTDIPPNTQITVSYLSNNDLIKPSVSRRKKIFDDFGFDCQCESCSLPSDSILASDERLKECVRIRSKVLRTSITAYAREKDQALQELKRSIIFLRKEKKFNALGRIYEKMYEVYAIHGDIEKSKRWARIAFHQFKKTIGRKKAMESFLVDQMDDPRRYPLWGELAKKKKSVKRKYVEYQYQDIGHEEDDEDEDDYEDHSRLKWSKSREWDEQSWDGSD</sequence>
<evidence type="ECO:0000313" key="3">
    <source>
        <dbReference type="EMBL" id="OCF22204.1"/>
    </source>
</evidence>
<reference evidence="3" key="3">
    <citation type="submission" date="2014-01" db="EMBL/GenBank/DDBJ databases">
        <title>Evolution of pathogenesis and genome organization in the Tremellales.</title>
        <authorList>
            <person name="Cuomo C."/>
            <person name="Litvintseva A."/>
            <person name="Heitman J."/>
            <person name="Chen Y."/>
            <person name="Sun S."/>
            <person name="Springer D."/>
            <person name="Dromer F."/>
            <person name="Young S."/>
            <person name="Zeng Q."/>
            <person name="Chapman S."/>
            <person name="Gujja S."/>
            <person name="Saif S."/>
            <person name="Birren B."/>
        </authorList>
    </citation>
    <scope>NUCLEOTIDE SEQUENCE</scope>
    <source>
        <strain evidence="3">CBS 10118</strain>
    </source>
</reference>
<organism evidence="3">
    <name type="scientific">Kwoniella bestiolae CBS 10118</name>
    <dbReference type="NCBI Taxonomy" id="1296100"/>
    <lineage>
        <taxon>Eukaryota</taxon>
        <taxon>Fungi</taxon>
        <taxon>Dikarya</taxon>
        <taxon>Basidiomycota</taxon>
        <taxon>Agaricomycotina</taxon>
        <taxon>Tremellomycetes</taxon>
        <taxon>Tremellales</taxon>
        <taxon>Cryptococcaceae</taxon>
        <taxon>Kwoniella</taxon>
    </lineage>
</organism>
<reference evidence="4" key="2">
    <citation type="submission" date="2013-07" db="EMBL/GenBank/DDBJ databases">
        <authorList>
            <consortium name="The Broad Institute Genome Sequencing Platform"/>
            <person name="Cuomo C."/>
            <person name="Litvintseva A."/>
            <person name="Chen Y."/>
            <person name="Heitman J."/>
            <person name="Sun S."/>
            <person name="Springer D."/>
            <person name="Dromer F."/>
            <person name="Young S.K."/>
            <person name="Zeng Q."/>
            <person name="Gargeya S."/>
            <person name="Fitzgerald M."/>
            <person name="Abouelleil A."/>
            <person name="Alvarado L."/>
            <person name="Berlin A.M."/>
            <person name="Chapman S.B."/>
            <person name="Dewar J."/>
            <person name="Goldberg J."/>
            <person name="Griggs A."/>
            <person name="Gujja S."/>
            <person name="Hansen M."/>
            <person name="Howarth C."/>
            <person name="Imamovic A."/>
            <person name="Larimer J."/>
            <person name="McCowan C."/>
            <person name="Murphy C."/>
            <person name="Pearson M."/>
            <person name="Priest M."/>
            <person name="Roberts A."/>
            <person name="Saif S."/>
            <person name="Shea T."/>
            <person name="Sykes S."/>
            <person name="Wortman J."/>
            <person name="Nusbaum C."/>
            <person name="Birren B."/>
        </authorList>
    </citation>
    <scope>NUCLEOTIDE SEQUENCE</scope>
    <source>
        <strain evidence="4">CBS 10118</strain>
    </source>
</reference>
<feature type="region of interest" description="Disordered" evidence="1">
    <location>
        <begin position="367"/>
        <end position="400"/>
    </location>
</feature>
<dbReference type="VEuPathDB" id="FungiDB:I302_07849"/>
<dbReference type="GeneID" id="30212248"/>
<feature type="compositionally biased region" description="Acidic residues" evidence="1">
    <location>
        <begin position="367"/>
        <end position="378"/>
    </location>
</feature>
<reference evidence="4" key="4">
    <citation type="submission" date="2024-02" db="EMBL/GenBank/DDBJ databases">
        <title>Comparative genomics of Cryptococcus and Kwoniella reveals pathogenesis evolution and contrasting modes of karyotype evolution via chromosome fusion or intercentromeric recombination.</title>
        <authorList>
            <person name="Coelho M.A."/>
            <person name="David-Palma M."/>
            <person name="Shea T."/>
            <person name="Bowers K."/>
            <person name="McGinley-Smith S."/>
            <person name="Mohammad A.W."/>
            <person name="Gnirke A."/>
            <person name="Yurkov A.M."/>
            <person name="Nowrousian M."/>
            <person name="Sun S."/>
            <person name="Cuomo C.A."/>
            <person name="Heitman J."/>
        </authorList>
    </citation>
    <scope>NUCLEOTIDE SEQUENCE</scope>
    <source>
        <strain evidence="4">CBS 10118</strain>
    </source>
</reference>
<dbReference type="SUPFAM" id="SSF82199">
    <property type="entry name" value="SET domain"/>
    <property type="match status" value="1"/>
</dbReference>
<dbReference type="Pfam" id="PF00856">
    <property type="entry name" value="SET"/>
    <property type="match status" value="1"/>
</dbReference>
<dbReference type="InterPro" id="IPR011990">
    <property type="entry name" value="TPR-like_helical_dom_sf"/>
</dbReference>
<name>A0A1B9FTV5_9TREE</name>
<dbReference type="InterPro" id="IPR053185">
    <property type="entry name" value="SET_domain_protein"/>
</dbReference>
<dbReference type="OrthoDB" id="2565108at2759"/>